<dbReference type="EMBL" id="PRKQ01000001">
    <property type="protein sequence ID" value="PPB13184.1"/>
    <property type="molecule type" value="Genomic_DNA"/>
</dbReference>
<name>A0AAP8U7H2_BRELA</name>
<dbReference type="RefSeq" id="WP_104030549.1">
    <property type="nucleotide sequence ID" value="NZ_PRKQ01000001.1"/>
</dbReference>
<gene>
    <name evidence="3" type="ORF">C4A77_02070</name>
</gene>
<dbReference type="Proteomes" id="UP000239759">
    <property type="component" value="Unassembled WGS sequence"/>
</dbReference>
<keyword evidence="1" id="KW-1133">Transmembrane helix</keyword>
<dbReference type="Pfam" id="PF16244">
    <property type="entry name" value="DUF4901"/>
    <property type="match status" value="2"/>
</dbReference>
<reference evidence="3 4" key="1">
    <citation type="submission" date="2018-02" db="EMBL/GenBank/DDBJ databases">
        <title>Comparative analysis of genomes of three Brevibacillus laterosporus strains producers of potent antimicrobials isolated from silage.</title>
        <authorList>
            <person name="Kojic M."/>
            <person name="Miljkovic M."/>
            <person name="Studholme D."/>
            <person name="Filipic B."/>
        </authorList>
    </citation>
    <scope>NUCLEOTIDE SEQUENCE [LARGE SCALE GENOMIC DNA]</scope>
    <source>
        <strain evidence="3 4">BGSP11</strain>
    </source>
</reference>
<feature type="transmembrane region" description="Helical" evidence="1">
    <location>
        <begin position="49"/>
        <end position="69"/>
    </location>
</feature>
<evidence type="ECO:0000313" key="4">
    <source>
        <dbReference type="Proteomes" id="UP000239759"/>
    </source>
</evidence>
<evidence type="ECO:0000259" key="2">
    <source>
        <dbReference type="Pfam" id="PF16244"/>
    </source>
</evidence>
<evidence type="ECO:0000313" key="3">
    <source>
        <dbReference type="EMBL" id="PPB13184.1"/>
    </source>
</evidence>
<dbReference type="InterPro" id="IPR032599">
    <property type="entry name" value="YcdB/YcdC_rep_domain"/>
</dbReference>
<proteinExistence type="predicted"/>
<accession>A0AAP8U7H2</accession>
<dbReference type="AlphaFoldDB" id="A0AAP8U7H2"/>
<feature type="domain" description="YcdB/YcdC repeated" evidence="2">
    <location>
        <begin position="386"/>
        <end position="486"/>
    </location>
</feature>
<organism evidence="3 4">
    <name type="scientific">Brevibacillus laterosporus</name>
    <name type="common">Bacillus laterosporus</name>
    <dbReference type="NCBI Taxonomy" id="1465"/>
    <lineage>
        <taxon>Bacteria</taxon>
        <taxon>Bacillati</taxon>
        <taxon>Bacillota</taxon>
        <taxon>Bacilli</taxon>
        <taxon>Bacillales</taxon>
        <taxon>Paenibacillaceae</taxon>
        <taxon>Brevibacillus</taxon>
    </lineage>
</organism>
<keyword evidence="1" id="KW-0472">Membrane</keyword>
<evidence type="ECO:0000256" key="1">
    <source>
        <dbReference type="SAM" id="Phobius"/>
    </source>
</evidence>
<sequence>MVNVPNEEDLLEKLKKIQNVEPRAEFVHSLEEMLTQKARKIRIRRRARWLVTGVAACAVLIVTISLTVLSDKQLFTNTLANLQAKLSPLLPDPGEKLLNGKLNLQAQQTLDALTYIMPELQQMEKTVKLSQKENEQMYLVRFRPKGEKKLYAWIDIQANSGGLDSLMLAKEAEKATTPPSAAQAKESAGAFLKVLLGKEFDQYQGEANADTVQTWRNVQFKRYVNGLPLEGDSYSLEVNGAGKVMDVEVGKHARKNLNLKLFPAPAEADGKVAEQVIAQFMKLTYVNSSKGITMEYEPAFSGYLDAKTGEAVASDSPRLPYTRLPYTPISVTPGGKQVMAKTMEEAAKVAASEFGLDLKGQPFVQSNIPKEMLDENEVEYKTADRSITLSTINGRVVHFSRSLVNAPVSAKAVLSPEQAVQKAVQFLQTYLAPDVNEMFYIVREDMNGIPQLVEFSFYRSYQSIPVFDSRCTVRVDLTDGSIVSYRDEFRALPAQLPDKASAISAEAAAAALLKQNPPQLTYVYPEQNGKPAVAPVLAYYVKPDRIPALPMK</sequence>
<comment type="caution">
    <text evidence="3">The sequence shown here is derived from an EMBL/GenBank/DDBJ whole genome shotgun (WGS) entry which is preliminary data.</text>
</comment>
<keyword evidence="1" id="KW-0812">Transmembrane</keyword>
<feature type="domain" description="YcdB/YcdC repeated" evidence="2">
    <location>
        <begin position="127"/>
        <end position="245"/>
    </location>
</feature>
<protein>
    <recommendedName>
        <fullName evidence="2">YcdB/YcdC repeated domain-containing protein</fullName>
    </recommendedName>
</protein>